<proteinExistence type="predicted"/>
<dbReference type="Pfam" id="PF05593">
    <property type="entry name" value="RHS_repeat"/>
    <property type="match status" value="1"/>
</dbReference>
<name>A0ABX6P099_9BURK</name>
<dbReference type="EMBL" id="CP053418">
    <property type="protein sequence ID" value="QJW83457.1"/>
    <property type="molecule type" value="Genomic_DNA"/>
</dbReference>
<dbReference type="Proteomes" id="UP000500826">
    <property type="component" value="Chromosome"/>
</dbReference>
<keyword evidence="3" id="KW-1185">Reference proteome</keyword>
<evidence type="ECO:0000313" key="3">
    <source>
        <dbReference type="Proteomes" id="UP000500826"/>
    </source>
</evidence>
<protein>
    <submittedName>
        <fullName evidence="2">RHS repeat protein</fullName>
    </submittedName>
</protein>
<evidence type="ECO:0000313" key="2">
    <source>
        <dbReference type="EMBL" id="QJW83457.1"/>
    </source>
</evidence>
<dbReference type="InterPro" id="IPR031325">
    <property type="entry name" value="RHS_repeat"/>
</dbReference>
<sequence>MQVKTPGEDWHVTSTGEIALTSPPLNTISASMAYGKSGTGMFSWKAPAAGYGQDFRYRLAGETGIWRSLDIGTKSGLQVVDTGVLENGDYEFELLWSRTDHAVAVSHAVGTFTVGKKPVGAISSKPGKVAISTSEGGKITQEQAINGESRWLRPLVLQKVDRWGNVVAITDPRSTRWKTTYAYNASNQLVTQVDPDVTGDWQRRPPATSTTKWGGRWR</sequence>
<reference evidence="2 3" key="2">
    <citation type="submission" date="2020-05" db="EMBL/GenBank/DDBJ databases">
        <authorList>
            <person name="Khan S.A."/>
            <person name="Jeon C.O."/>
            <person name="Chun B.H."/>
        </authorList>
    </citation>
    <scope>NUCLEOTIDE SEQUENCE [LARGE SCALE GENOMIC DNA]</scope>
    <source>
        <strain evidence="2 3">H242</strain>
    </source>
</reference>
<organism evidence="2 3">
    <name type="scientific">Ramlibacter terrae</name>
    <dbReference type="NCBI Taxonomy" id="2732511"/>
    <lineage>
        <taxon>Bacteria</taxon>
        <taxon>Pseudomonadati</taxon>
        <taxon>Pseudomonadota</taxon>
        <taxon>Betaproteobacteria</taxon>
        <taxon>Burkholderiales</taxon>
        <taxon>Comamonadaceae</taxon>
        <taxon>Ramlibacter</taxon>
    </lineage>
</organism>
<feature type="region of interest" description="Disordered" evidence="1">
    <location>
        <begin position="196"/>
        <end position="218"/>
    </location>
</feature>
<gene>
    <name evidence="2" type="ORF">HK414_02685</name>
</gene>
<accession>A0ABX6P099</accession>
<evidence type="ECO:0000256" key="1">
    <source>
        <dbReference type="SAM" id="MobiDB-lite"/>
    </source>
</evidence>
<reference evidence="2 3" key="1">
    <citation type="submission" date="2020-05" db="EMBL/GenBank/DDBJ databases">
        <title>Ramlibacter rhizophilus sp. nov., isolated from rhizosphere soil of national flower Mugunghwa from South Korea.</title>
        <authorList>
            <person name="Zheng-Fei Y."/>
            <person name="Huan T."/>
        </authorList>
    </citation>
    <scope>NUCLEOTIDE SEQUENCE [LARGE SCALE GENOMIC DNA]</scope>
    <source>
        <strain evidence="2 3">H242</strain>
    </source>
</reference>